<sequence length="68" mass="7710">MKKIITIPLLIALLNCKIYGDTNPEFGYNSKSVIQRFVWNLGTTTKGSGRLVFKFRIIYPVLCCVVLT</sequence>
<dbReference type="AlphaFoldDB" id="A0A922ES53"/>
<keyword evidence="1" id="KW-0732">Signal</keyword>
<comment type="caution">
    <text evidence="2">The sequence shown here is derived from an EMBL/GenBank/DDBJ whole genome shotgun (WGS) entry which is preliminary data.</text>
</comment>
<protein>
    <submittedName>
        <fullName evidence="2">Uncharacterized protein</fullName>
    </submittedName>
</protein>
<organism evidence="2 3">
    <name type="scientific">Carya illinoinensis</name>
    <name type="common">Pecan</name>
    <dbReference type="NCBI Taxonomy" id="32201"/>
    <lineage>
        <taxon>Eukaryota</taxon>
        <taxon>Viridiplantae</taxon>
        <taxon>Streptophyta</taxon>
        <taxon>Embryophyta</taxon>
        <taxon>Tracheophyta</taxon>
        <taxon>Spermatophyta</taxon>
        <taxon>Magnoliopsida</taxon>
        <taxon>eudicotyledons</taxon>
        <taxon>Gunneridae</taxon>
        <taxon>Pentapetalae</taxon>
        <taxon>rosids</taxon>
        <taxon>fabids</taxon>
        <taxon>Fagales</taxon>
        <taxon>Juglandaceae</taxon>
        <taxon>Carya</taxon>
    </lineage>
</organism>
<evidence type="ECO:0000256" key="1">
    <source>
        <dbReference type="SAM" id="SignalP"/>
    </source>
</evidence>
<evidence type="ECO:0000313" key="2">
    <source>
        <dbReference type="EMBL" id="KAG6709171.1"/>
    </source>
</evidence>
<dbReference type="EMBL" id="CM031830">
    <property type="protein sequence ID" value="KAG6709171.1"/>
    <property type="molecule type" value="Genomic_DNA"/>
</dbReference>
<name>A0A922ES53_CARIL</name>
<feature type="signal peptide" evidence="1">
    <location>
        <begin position="1"/>
        <end position="20"/>
    </location>
</feature>
<dbReference type="Proteomes" id="UP000811246">
    <property type="component" value="Chromosome 6"/>
</dbReference>
<accession>A0A922ES53</accession>
<evidence type="ECO:0000313" key="3">
    <source>
        <dbReference type="Proteomes" id="UP000811246"/>
    </source>
</evidence>
<proteinExistence type="predicted"/>
<reference evidence="2" key="1">
    <citation type="submission" date="2021-01" db="EMBL/GenBank/DDBJ databases">
        <authorList>
            <person name="Lovell J.T."/>
            <person name="Bentley N."/>
            <person name="Bhattarai G."/>
            <person name="Jenkins J.W."/>
            <person name="Sreedasyam A."/>
            <person name="Alarcon Y."/>
            <person name="Bock C."/>
            <person name="Boston L."/>
            <person name="Carlson J."/>
            <person name="Cervantes K."/>
            <person name="Clermont K."/>
            <person name="Krom N."/>
            <person name="Kubenka K."/>
            <person name="Mamidi S."/>
            <person name="Mattison C."/>
            <person name="Monteros M."/>
            <person name="Pisani C."/>
            <person name="Plott C."/>
            <person name="Rajasekar S."/>
            <person name="Rhein H.S."/>
            <person name="Rohla C."/>
            <person name="Song M."/>
            <person name="Hilaire R.S."/>
            <person name="Shu S."/>
            <person name="Wells L."/>
            <person name="Wang X."/>
            <person name="Webber J."/>
            <person name="Heerema R.J."/>
            <person name="Klein P."/>
            <person name="Conner P."/>
            <person name="Grauke L."/>
            <person name="Grimwood J."/>
            <person name="Schmutz J."/>
            <person name="Randall J.J."/>
        </authorList>
    </citation>
    <scope>NUCLEOTIDE SEQUENCE</scope>
    <source>
        <tissue evidence="2">Leaf</tissue>
    </source>
</reference>
<feature type="chain" id="PRO_5037916056" evidence="1">
    <location>
        <begin position="21"/>
        <end position="68"/>
    </location>
</feature>
<gene>
    <name evidence="2" type="ORF">I3842_06G118800</name>
</gene>